<dbReference type="Pfam" id="PF00239">
    <property type="entry name" value="Resolvase"/>
    <property type="match status" value="1"/>
</dbReference>
<sequence length="478" mass="54618">MKTAAAYIRVSTDDQIEYSPDSQLKAIRKYAKEHELILPEEFIFIDEGISGRKADKRPSFQRMIGTAKLKPKPFDVILLWKFSRFARNRQDSIVYKSMLRKQCGIDVVSISEQLGEDNTSILIEALIEAMDEYYSLNLAEEVKRGMNEKFSRGGVVSQPPFGYKMDNGIFAPDKANASVVQMIYDDYLSGMGARQIAAKLNDMGIRSTKGNKFENRTVEYILTNPTYIGKLRRSRNGRDSLDRFHQNAENTLIIDGKHQPIISKEIYEAVQKRLADNKKLYTRYSRHEPVEFMLKGLVKCDNCGATLTMIASHKSLQCHQYAKGVCKVSHCIKIDKINTSVIEKLKSDFEHQSFEVSVESRSPVRTSPDVAVMIEREKKKLSRIREAYEAGIDSLEEYRENKQKIQSRIDELTAQAEVSAPRSEADIKELISGRIKAGLDILESDETSETLKNMTLRSFVDRIIFMKPKGIVEIFYKL</sequence>
<keyword evidence="2" id="KW-0238">DNA-binding</keyword>
<evidence type="ECO:0000256" key="4">
    <source>
        <dbReference type="PIRSR" id="PIRSR606118-50"/>
    </source>
</evidence>
<evidence type="ECO:0000313" key="9">
    <source>
        <dbReference type="Proteomes" id="UP000245720"/>
    </source>
</evidence>
<dbReference type="CDD" id="cd00338">
    <property type="entry name" value="Ser_Recombinase"/>
    <property type="match status" value="1"/>
</dbReference>
<gene>
    <name evidence="8" type="ORF">IE37_00846</name>
</gene>
<dbReference type="InterPro" id="IPR011109">
    <property type="entry name" value="DNA_bind_recombinase_dom"/>
</dbReference>
<dbReference type="Proteomes" id="UP000245720">
    <property type="component" value="Unassembled WGS sequence"/>
</dbReference>
<dbReference type="InterPro" id="IPR038109">
    <property type="entry name" value="DNA_bind_recomb_sf"/>
</dbReference>
<evidence type="ECO:0000313" key="8">
    <source>
        <dbReference type="EMBL" id="PWJ13916.1"/>
    </source>
</evidence>
<dbReference type="InterPro" id="IPR050639">
    <property type="entry name" value="SSR_resolvase"/>
</dbReference>
<reference evidence="8 9" key="1">
    <citation type="submission" date="2018-05" db="EMBL/GenBank/DDBJ databases">
        <title>The Hungate 1000. A catalogue of reference genomes from the rumen microbiome.</title>
        <authorList>
            <person name="Kelly W."/>
        </authorList>
    </citation>
    <scope>NUCLEOTIDE SEQUENCE [LARGE SCALE GENOMIC DNA]</scope>
    <source>
        <strain evidence="8 9">SAb67</strain>
    </source>
</reference>
<dbReference type="PROSITE" id="PS00397">
    <property type="entry name" value="RECOMBINASES_1"/>
    <property type="match status" value="1"/>
</dbReference>
<name>A0A315Y0V2_RUMFL</name>
<dbReference type="Gene3D" id="3.40.50.1390">
    <property type="entry name" value="Resolvase, N-terminal catalytic domain"/>
    <property type="match status" value="1"/>
</dbReference>
<dbReference type="InterPro" id="IPR006119">
    <property type="entry name" value="Resolv_N"/>
</dbReference>
<evidence type="ECO:0000256" key="3">
    <source>
        <dbReference type="ARBA" id="ARBA00023172"/>
    </source>
</evidence>
<evidence type="ECO:0000256" key="1">
    <source>
        <dbReference type="ARBA" id="ARBA00022908"/>
    </source>
</evidence>
<dbReference type="PROSITE" id="PS51737">
    <property type="entry name" value="RECOMBINASE_DNA_BIND"/>
    <property type="match status" value="1"/>
</dbReference>
<dbReference type="EMBL" id="QGDI01000003">
    <property type="protein sequence ID" value="PWJ13916.1"/>
    <property type="molecule type" value="Genomic_DNA"/>
</dbReference>
<dbReference type="AlphaFoldDB" id="A0A315Y0V2"/>
<comment type="caution">
    <text evidence="8">The sequence shown here is derived from an EMBL/GenBank/DDBJ whole genome shotgun (WGS) entry which is preliminary data.</text>
</comment>
<dbReference type="PANTHER" id="PTHR30461">
    <property type="entry name" value="DNA-INVERTASE FROM LAMBDOID PROPHAGE"/>
    <property type="match status" value="1"/>
</dbReference>
<dbReference type="GO" id="GO:0000150">
    <property type="term" value="F:DNA strand exchange activity"/>
    <property type="evidence" value="ECO:0007669"/>
    <property type="project" value="InterPro"/>
</dbReference>
<dbReference type="Pfam" id="PF07508">
    <property type="entry name" value="Recombinase"/>
    <property type="match status" value="1"/>
</dbReference>
<keyword evidence="1" id="KW-0229">DNA integration</keyword>
<keyword evidence="3" id="KW-0233">DNA recombination</keyword>
<dbReference type="SMART" id="SM00857">
    <property type="entry name" value="Resolvase"/>
    <property type="match status" value="1"/>
</dbReference>
<evidence type="ECO:0000256" key="2">
    <source>
        <dbReference type="ARBA" id="ARBA00023125"/>
    </source>
</evidence>
<evidence type="ECO:0000259" key="6">
    <source>
        <dbReference type="PROSITE" id="PS51736"/>
    </source>
</evidence>
<dbReference type="Gene3D" id="3.90.1750.20">
    <property type="entry name" value="Putative Large Serine Recombinase, Chain B, Domain 2"/>
    <property type="match status" value="1"/>
</dbReference>
<dbReference type="RefSeq" id="WP_181380234.1">
    <property type="nucleotide sequence ID" value="NZ_QGDI01000003.1"/>
</dbReference>
<dbReference type="GO" id="GO:0015074">
    <property type="term" value="P:DNA integration"/>
    <property type="evidence" value="ECO:0007669"/>
    <property type="project" value="UniProtKB-KW"/>
</dbReference>
<dbReference type="InterPro" id="IPR036162">
    <property type="entry name" value="Resolvase-like_N_sf"/>
</dbReference>
<evidence type="ECO:0000256" key="5">
    <source>
        <dbReference type="PROSITE-ProRule" id="PRU10137"/>
    </source>
</evidence>
<feature type="active site" description="O-(5'-phospho-DNA)-serine intermediate" evidence="4 5">
    <location>
        <position position="11"/>
    </location>
</feature>
<organism evidence="8 9">
    <name type="scientific">Ruminococcus flavefaciens</name>
    <dbReference type="NCBI Taxonomy" id="1265"/>
    <lineage>
        <taxon>Bacteria</taxon>
        <taxon>Bacillati</taxon>
        <taxon>Bacillota</taxon>
        <taxon>Clostridia</taxon>
        <taxon>Eubacteriales</taxon>
        <taxon>Oscillospiraceae</taxon>
        <taxon>Ruminococcus</taxon>
    </lineage>
</organism>
<evidence type="ECO:0000259" key="7">
    <source>
        <dbReference type="PROSITE" id="PS51737"/>
    </source>
</evidence>
<dbReference type="PROSITE" id="PS51736">
    <property type="entry name" value="RECOMBINASES_3"/>
    <property type="match status" value="1"/>
</dbReference>
<dbReference type="GO" id="GO:0003677">
    <property type="term" value="F:DNA binding"/>
    <property type="evidence" value="ECO:0007669"/>
    <property type="project" value="UniProtKB-KW"/>
</dbReference>
<dbReference type="InterPro" id="IPR006118">
    <property type="entry name" value="Recombinase_CS"/>
</dbReference>
<proteinExistence type="predicted"/>
<feature type="domain" description="Resolvase/invertase-type recombinase catalytic" evidence="6">
    <location>
        <begin position="3"/>
        <end position="153"/>
    </location>
</feature>
<feature type="domain" description="Recombinase" evidence="7">
    <location>
        <begin position="160"/>
        <end position="280"/>
    </location>
</feature>
<dbReference type="SUPFAM" id="SSF53041">
    <property type="entry name" value="Resolvase-like"/>
    <property type="match status" value="1"/>
</dbReference>
<protein>
    <submittedName>
        <fullName evidence="8">DNA invertase Pin-like site-specific DNA recombinase</fullName>
    </submittedName>
</protein>
<dbReference type="PANTHER" id="PTHR30461:SF23">
    <property type="entry name" value="DNA RECOMBINASE-RELATED"/>
    <property type="match status" value="1"/>
</dbReference>
<accession>A0A315Y0V2</accession>